<accession>A0ABW2GD02</accession>
<evidence type="ECO:0000256" key="4">
    <source>
        <dbReference type="SAM" id="MobiDB-lite"/>
    </source>
</evidence>
<dbReference type="CDD" id="cd16393">
    <property type="entry name" value="SPO0J_N"/>
    <property type="match status" value="1"/>
</dbReference>
<evidence type="ECO:0000256" key="2">
    <source>
        <dbReference type="ARBA" id="ARBA00022829"/>
    </source>
</evidence>
<keyword evidence="3" id="KW-0238">DNA-binding</keyword>
<comment type="caution">
    <text evidence="6">The sequence shown here is derived from an EMBL/GenBank/DDBJ whole genome shotgun (WGS) entry which is preliminary data.</text>
</comment>
<protein>
    <submittedName>
        <fullName evidence="6">ParB/RepB/Spo0J family partition protein</fullName>
    </submittedName>
</protein>
<comment type="similarity">
    <text evidence="1">Belongs to the ParB family.</text>
</comment>
<name>A0ABW2GD02_9ACTN</name>
<dbReference type="Pfam" id="PF17762">
    <property type="entry name" value="HTH_ParB"/>
    <property type="match status" value="1"/>
</dbReference>
<evidence type="ECO:0000313" key="6">
    <source>
        <dbReference type="EMBL" id="MFC7217155.1"/>
    </source>
</evidence>
<dbReference type="RefSeq" id="WP_386411606.1">
    <property type="nucleotide sequence ID" value="NZ_JBHSZO010000003.1"/>
</dbReference>
<gene>
    <name evidence="6" type="ORF">ACFQLX_03050</name>
</gene>
<dbReference type="SUPFAM" id="SSF110849">
    <property type="entry name" value="ParB/Sulfiredoxin"/>
    <property type="match status" value="1"/>
</dbReference>
<dbReference type="InterPro" id="IPR057240">
    <property type="entry name" value="ParB_dimer_C"/>
</dbReference>
<feature type="domain" description="ParB-like N-terminal" evidence="5">
    <location>
        <begin position="94"/>
        <end position="184"/>
    </location>
</feature>
<dbReference type="PANTHER" id="PTHR33375">
    <property type="entry name" value="CHROMOSOME-PARTITIONING PROTEIN PARB-RELATED"/>
    <property type="match status" value="1"/>
</dbReference>
<dbReference type="SUPFAM" id="SSF109709">
    <property type="entry name" value="KorB DNA-binding domain-like"/>
    <property type="match status" value="1"/>
</dbReference>
<dbReference type="Gene3D" id="1.10.10.2830">
    <property type="match status" value="1"/>
</dbReference>
<sequence length="372" mass="40580">MSDRRRGLGRGLGALIPTAPTGPDNGPLVGGATTSPGAVPVIVSERDIPSSFEAPERSSYELESAGLDVVDLDAADPQYGELPRLEEVAGAYFAELPLDSITPNTRQPREVFDEDALAELITSIQEVGLLQPIVVRRLGEERYELIMGERRWRACREAGLTRIPAIVRATDDEKMLLDALLENLHRAQLNPLEEAAAYDQLLRDFDCTHDELADRIGRSRPQVSNTLRLLKLSPAVQRRVAAGVISAGHARALLSVDDAEEQDRLAHRIVAEGLSVRAVEEIVTLLGSRPKTARSKGLRAGSRMSPALTDLAARLSDRFETRVKVDLGQKKGKIVVEFASIEDLERILGALAPGEGKVLEKRLAQDGEDDEE</sequence>
<organism evidence="6 7">
    <name type="scientific">Streptomyces polyrhachis</name>
    <dbReference type="NCBI Taxonomy" id="1282885"/>
    <lineage>
        <taxon>Bacteria</taxon>
        <taxon>Bacillati</taxon>
        <taxon>Actinomycetota</taxon>
        <taxon>Actinomycetes</taxon>
        <taxon>Kitasatosporales</taxon>
        <taxon>Streptomycetaceae</taxon>
        <taxon>Streptomyces</taxon>
    </lineage>
</organism>
<dbReference type="Gene3D" id="3.90.1530.30">
    <property type="match status" value="1"/>
</dbReference>
<dbReference type="InterPro" id="IPR003115">
    <property type="entry name" value="ParB_N"/>
</dbReference>
<dbReference type="InterPro" id="IPR050336">
    <property type="entry name" value="Chromosome_partition/occlusion"/>
</dbReference>
<feature type="region of interest" description="Disordered" evidence="4">
    <location>
        <begin position="1"/>
        <end position="36"/>
    </location>
</feature>
<evidence type="ECO:0000259" key="5">
    <source>
        <dbReference type="SMART" id="SM00470"/>
    </source>
</evidence>
<dbReference type="EMBL" id="JBHSZO010000003">
    <property type="protein sequence ID" value="MFC7217155.1"/>
    <property type="molecule type" value="Genomic_DNA"/>
</dbReference>
<evidence type="ECO:0000256" key="1">
    <source>
        <dbReference type="ARBA" id="ARBA00006295"/>
    </source>
</evidence>
<dbReference type="Proteomes" id="UP001596413">
    <property type="component" value="Unassembled WGS sequence"/>
</dbReference>
<dbReference type="Pfam" id="PF23552">
    <property type="entry name" value="ParB_C"/>
    <property type="match status" value="1"/>
</dbReference>
<proteinExistence type="inferred from homology"/>
<dbReference type="PANTHER" id="PTHR33375:SF1">
    <property type="entry name" value="CHROMOSOME-PARTITIONING PROTEIN PARB-RELATED"/>
    <property type="match status" value="1"/>
</dbReference>
<dbReference type="NCBIfam" id="TIGR00180">
    <property type="entry name" value="parB_part"/>
    <property type="match status" value="1"/>
</dbReference>
<dbReference type="Pfam" id="PF02195">
    <property type="entry name" value="ParB_N"/>
    <property type="match status" value="1"/>
</dbReference>
<keyword evidence="7" id="KW-1185">Reference proteome</keyword>
<evidence type="ECO:0000256" key="3">
    <source>
        <dbReference type="ARBA" id="ARBA00023125"/>
    </source>
</evidence>
<dbReference type="InterPro" id="IPR041468">
    <property type="entry name" value="HTH_ParB/Spo0J"/>
</dbReference>
<dbReference type="InterPro" id="IPR004437">
    <property type="entry name" value="ParB/RepB/Spo0J"/>
</dbReference>
<reference evidence="7" key="1">
    <citation type="journal article" date="2019" name="Int. J. Syst. Evol. Microbiol.">
        <title>The Global Catalogue of Microorganisms (GCM) 10K type strain sequencing project: providing services to taxonomists for standard genome sequencing and annotation.</title>
        <authorList>
            <consortium name="The Broad Institute Genomics Platform"/>
            <consortium name="The Broad Institute Genome Sequencing Center for Infectious Disease"/>
            <person name="Wu L."/>
            <person name="Ma J."/>
        </authorList>
    </citation>
    <scope>NUCLEOTIDE SEQUENCE [LARGE SCALE GENOMIC DNA]</scope>
    <source>
        <strain evidence="7">CGMCC 1.13681</strain>
    </source>
</reference>
<dbReference type="SMART" id="SM00470">
    <property type="entry name" value="ParB"/>
    <property type="match status" value="1"/>
</dbReference>
<keyword evidence="2" id="KW-0159">Chromosome partition</keyword>
<dbReference type="InterPro" id="IPR036086">
    <property type="entry name" value="ParB/Sulfiredoxin_sf"/>
</dbReference>
<evidence type="ECO:0000313" key="7">
    <source>
        <dbReference type="Proteomes" id="UP001596413"/>
    </source>
</evidence>